<dbReference type="GO" id="GO:0010628">
    <property type="term" value="P:positive regulation of gene expression"/>
    <property type="evidence" value="ECO:0007669"/>
    <property type="project" value="TreeGrafter"/>
</dbReference>
<feature type="domain" description="HTH lysR-type" evidence="5">
    <location>
        <begin position="2"/>
        <end position="59"/>
    </location>
</feature>
<dbReference type="SUPFAM" id="SSF53850">
    <property type="entry name" value="Periplasmic binding protein-like II"/>
    <property type="match status" value="1"/>
</dbReference>
<dbReference type="PANTHER" id="PTHR30427">
    <property type="entry name" value="TRANSCRIPTIONAL ACTIVATOR PROTEIN LYSR"/>
    <property type="match status" value="1"/>
</dbReference>
<dbReference type="Gene3D" id="3.40.190.290">
    <property type="match status" value="1"/>
</dbReference>
<comment type="similarity">
    <text evidence="1">Belongs to the LysR transcriptional regulatory family.</text>
</comment>
<evidence type="ECO:0000313" key="7">
    <source>
        <dbReference type="Proteomes" id="UP000589085"/>
    </source>
</evidence>
<evidence type="ECO:0000313" key="6">
    <source>
        <dbReference type="EMBL" id="MBB2159643.1"/>
    </source>
</evidence>
<dbReference type="Proteomes" id="UP000589085">
    <property type="component" value="Unassembled WGS sequence"/>
</dbReference>
<dbReference type="PANTHER" id="PTHR30427:SF1">
    <property type="entry name" value="TRANSCRIPTIONAL ACTIVATOR PROTEIN LYSR"/>
    <property type="match status" value="1"/>
</dbReference>
<dbReference type="Gene3D" id="1.10.10.10">
    <property type="entry name" value="Winged helix-like DNA-binding domain superfamily/Winged helix DNA-binding domain"/>
    <property type="match status" value="1"/>
</dbReference>
<dbReference type="InterPro" id="IPR036390">
    <property type="entry name" value="WH_DNA-bd_sf"/>
</dbReference>
<evidence type="ECO:0000256" key="4">
    <source>
        <dbReference type="ARBA" id="ARBA00023163"/>
    </source>
</evidence>
<dbReference type="SUPFAM" id="SSF46785">
    <property type="entry name" value="Winged helix' DNA-binding domain"/>
    <property type="match status" value="1"/>
</dbReference>
<keyword evidence="3" id="KW-0238">DNA-binding</keyword>
<keyword evidence="2" id="KW-0805">Transcription regulation</keyword>
<sequence>MITARQIEAFHAVVSVGSMTGAARHLGRTQSAISRLILDLEEVVGFELFHRAGARLQPTENAMLLHEEVRRSYVGLRNIESRARQLASGDTRRRIAVGATPALSGGLLPEVVAGCGPLGADMPASLTSMASENVVSAVAEGTLDIGLATLPIDIANVRVHWIGEAPCVAVLSENDPLATQDVLSLKQLHNRHVMTVGNPFRLRRSIDAALKADAVSPHTKLETNTSLIAIMAARAGLGVAIVEPVTAYGIPLRGTVVRPLAEQIPSVWGVLTPEFRPPHPEVEHLIERVGTMAYDLLPGFVRHPPEALDRLQTRLFKTEPGPDARA</sequence>
<dbReference type="InterPro" id="IPR005119">
    <property type="entry name" value="LysR_subst-bd"/>
</dbReference>
<organism evidence="6 7">
    <name type="scientific">Gluconacetobacter sacchari</name>
    <dbReference type="NCBI Taxonomy" id="92759"/>
    <lineage>
        <taxon>Bacteria</taxon>
        <taxon>Pseudomonadati</taxon>
        <taxon>Pseudomonadota</taxon>
        <taxon>Alphaproteobacteria</taxon>
        <taxon>Acetobacterales</taxon>
        <taxon>Acetobacteraceae</taxon>
        <taxon>Gluconacetobacter</taxon>
    </lineage>
</organism>
<name>A0A7W4NQ55_9PROT</name>
<dbReference type="InterPro" id="IPR036388">
    <property type="entry name" value="WH-like_DNA-bd_sf"/>
</dbReference>
<gene>
    <name evidence="6" type="ORF">HLH48_05560</name>
</gene>
<comment type="caution">
    <text evidence="6">The sequence shown here is derived from an EMBL/GenBank/DDBJ whole genome shotgun (WGS) entry which is preliminary data.</text>
</comment>
<dbReference type="AlphaFoldDB" id="A0A7W4NQ55"/>
<dbReference type="InterPro" id="IPR000847">
    <property type="entry name" value="LysR_HTH_N"/>
</dbReference>
<keyword evidence="4" id="KW-0804">Transcription</keyword>
<reference evidence="6 7" key="1">
    <citation type="submission" date="2020-04" db="EMBL/GenBank/DDBJ databases">
        <title>Description of novel Gluconacetobacter.</title>
        <authorList>
            <person name="Sombolestani A."/>
        </authorList>
    </citation>
    <scope>NUCLEOTIDE SEQUENCE [LARGE SCALE GENOMIC DNA]</scope>
    <source>
        <strain evidence="6 7">LMG 19747</strain>
    </source>
</reference>
<accession>A0A7W4NQ55</accession>
<dbReference type="Pfam" id="PF00126">
    <property type="entry name" value="HTH_1"/>
    <property type="match status" value="1"/>
</dbReference>
<protein>
    <submittedName>
        <fullName evidence="6">LysR family transcriptional regulator</fullName>
    </submittedName>
</protein>
<evidence type="ECO:0000256" key="1">
    <source>
        <dbReference type="ARBA" id="ARBA00009437"/>
    </source>
</evidence>
<evidence type="ECO:0000256" key="2">
    <source>
        <dbReference type="ARBA" id="ARBA00023015"/>
    </source>
</evidence>
<dbReference type="PRINTS" id="PR00039">
    <property type="entry name" value="HTHLYSR"/>
</dbReference>
<dbReference type="EMBL" id="JABEQJ010000005">
    <property type="protein sequence ID" value="MBB2159643.1"/>
    <property type="molecule type" value="Genomic_DNA"/>
</dbReference>
<dbReference type="RefSeq" id="WP_182996504.1">
    <property type="nucleotide sequence ID" value="NZ_JABEQJ010000005.1"/>
</dbReference>
<dbReference type="GO" id="GO:0043565">
    <property type="term" value="F:sequence-specific DNA binding"/>
    <property type="evidence" value="ECO:0007669"/>
    <property type="project" value="TreeGrafter"/>
</dbReference>
<evidence type="ECO:0000256" key="3">
    <source>
        <dbReference type="ARBA" id="ARBA00023125"/>
    </source>
</evidence>
<dbReference type="GO" id="GO:0003700">
    <property type="term" value="F:DNA-binding transcription factor activity"/>
    <property type="evidence" value="ECO:0007669"/>
    <property type="project" value="InterPro"/>
</dbReference>
<proteinExistence type="inferred from homology"/>
<evidence type="ECO:0000259" key="5">
    <source>
        <dbReference type="PROSITE" id="PS50931"/>
    </source>
</evidence>
<dbReference type="Pfam" id="PF03466">
    <property type="entry name" value="LysR_substrate"/>
    <property type="match status" value="1"/>
</dbReference>
<dbReference type="PROSITE" id="PS50931">
    <property type="entry name" value="HTH_LYSR"/>
    <property type="match status" value="1"/>
</dbReference>